<dbReference type="EMBL" id="QTSX02001986">
    <property type="protein sequence ID" value="KAJ9079103.1"/>
    <property type="molecule type" value="Genomic_DNA"/>
</dbReference>
<protein>
    <submittedName>
        <fullName evidence="1">mRNA-binding ribosome synthesis protein nop7</fullName>
    </submittedName>
</protein>
<keyword evidence="2" id="KW-1185">Reference proteome</keyword>
<sequence>MVDFKVMSTFLEFYRVLLGFVNFRLFSDLNLQYPPALDENLEAGSADLAAMLIRAKDSLQAAPSKPKSKPLDAGLAQRIKGLNKKLGSLVQPSDMGEEQEAVEEEEAFKAPENEEGGDSDEVLKAFNESSALTSFQSLFAYQSFFLSREVPRNSLEFVIRAFGGKVGWDSSVAAGSPYDSSSPAITYIITDRAVIPDRRTDCIYVQPQWIYDSINAKKLLKENGDYVPDEAFKFQGEIDSAEVAAEAEAEQEEESDEESDDSADEDETYMEELHKEVAGTSFSESKPAPKPATKANSKKRPPIQARKQAK</sequence>
<gene>
    <name evidence="1" type="primary">NOP7_4</name>
    <name evidence="1" type="ORF">DSO57_1038996</name>
</gene>
<name>A0ACC2TWH1_9FUNG</name>
<reference evidence="1" key="1">
    <citation type="submission" date="2022-04" db="EMBL/GenBank/DDBJ databases">
        <title>Genome of the entomopathogenic fungus Entomophthora muscae.</title>
        <authorList>
            <person name="Elya C."/>
            <person name="Lovett B.R."/>
            <person name="Lee E."/>
            <person name="Macias A.M."/>
            <person name="Hajek A.E."/>
            <person name="De Bivort B.L."/>
            <person name="Kasson M.T."/>
            <person name="De Fine Licht H.H."/>
            <person name="Stajich J.E."/>
        </authorList>
    </citation>
    <scope>NUCLEOTIDE SEQUENCE</scope>
    <source>
        <strain evidence="1">Berkeley</strain>
    </source>
</reference>
<organism evidence="1 2">
    <name type="scientific">Entomophthora muscae</name>
    <dbReference type="NCBI Taxonomy" id="34485"/>
    <lineage>
        <taxon>Eukaryota</taxon>
        <taxon>Fungi</taxon>
        <taxon>Fungi incertae sedis</taxon>
        <taxon>Zoopagomycota</taxon>
        <taxon>Entomophthoromycotina</taxon>
        <taxon>Entomophthoromycetes</taxon>
        <taxon>Entomophthorales</taxon>
        <taxon>Entomophthoraceae</taxon>
        <taxon>Entomophthora</taxon>
    </lineage>
</organism>
<evidence type="ECO:0000313" key="2">
    <source>
        <dbReference type="Proteomes" id="UP001165960"/>
    </source>
</evidence>
<dbReference type="Proteomes" id="UP001165960">
    <property type="component" value="Unassembled WGS sequence"/>
</dbReference>
<accession>A0ACC2TWH1</accession>
<proteinExistence type="predicted"/>
<evidence type="ECO:0000313" key="1">
    <source>
        <dbReference type="EMBL" id="KAJ9079103.1"/>
    </source>
</evidence>
<comment type="caution">
    <text evidence="1">The sequence shown here is derived from an EMBL/GenBank/DDBJ whole genome shotgun (WGS) entry which is preliminary data.</text>
</comment>